<dbReference type="EnsemblMetazoa" id="XM_019995492.1">
    <property type="protein sequence ID" value="XP_019851051.1"/>
    <property type="gene ID" value="LOC100631656"/>
</dbReference>
<gene>
    <name evidence="4" type="primary">100631656</name>
</gene>
<dbReference type="Pfam" id="PF14555">
    <property type="entry name" value="UBA_4"/>
    <property type="match status" value="1"/>
</dbReference>
<keyword evidence="1" id="KW-0175">Coiled coil</keyword>
<feature type="domain" description="UBX" evidence="3">
    <location>
        <begin position="371"/>
        <end position="449"/>
    </location>
</feature>
<feature type="region of interest" description="Disordered" evidence="2">
    <location>
        <begin position="1"/>
        <end position="27"/>
    </location>
</feature>
<dbReference type="KEGG" id="aqu:100631656"/>
<feature type="region of interest" description="Disordered" evidence="2">
    <location>
        <begin position="64"/>
        <end position="84"/>
    </location>
</feature>
<evidence type="ECO:0000313" key="5">
    <source>
        <dbReference type="Proteomes" id="UP000007879"/>
    </source>
</evidence>
<evidence type="ECO:0000259" key="3">
    <source>
        <dbReference type="PROSITE" id="PS50033"/>
    </source>
</evidence>
<dbReference type="Pfam" id="PF00789">
    <property type="entry name" value="UBX"/>
    <property type="match status" value="1"/>
</dbReference>
<evidence type="ECO:0000256" key="1">
    <source>
        <dbReference type="ARBA" id="ARBA00023054"/>
    </source>
</evidence>
<dbReference type="STRING" id="400682.A0A1X7V1T0"/>
<dbReference type="eggNOG" id="KOG1363">
    <property type="taxonomic scope" value="Eukaryota"/>
</dbReference>
<dbReference type="SMART" id="SM00166">
    <property type="entry name" value="UBX"/>
    <property type="match status" value="1"/>
</dbReference>
<dbReference type="Gene3D" id="3.10.20.90">
    <property type="entry name" value="Phosphatidylinositol 3-kinase Catalytic Subunit, Chain A, domain 1"/>
    <property type="match status" value="1"/>
</dbReference>
<dbReference type="InterPro" id="IPR036249">
    <property type="entry name" value="Thioredoxin-like_sf"/>
</dbReference>
<dbReference type="SUPFAM" id="SSF54236">
    <property type="entry name" value="Ubiquitin-like"/>
    <property type="match status" value="1"/>
</dbReference>
<accession>A0A1X7V1T0</accession>
<dbReference type="EnsemblMetazoa" id="Aqu2.1.33916_001">
    <property type="protein sequence ID" value="Aqu2.1.33916_001"/>
    <property type="gene ID" value="Aqu2.1.33916"/>
</dbReference>
<name>A0A1X7V1T0_AMPQE</name>
<dbReference type="CDD" id="cd16120">
    <property type="entry name" value="UBX_UBXN3B"/>
    <property type="match status" value="1"/>
</dbReference>
<dbReference type="GO" id="GO:0005783">
    <property type="term" value="C:endoplasmic reticulum"/>
    <property type="evidence" value="ECO:0007669"/>
    <property type="project" value="TreeGrafter"/>
</dbReference>
<dbReference type="InterPro" id="IPR006577">
    <property type="entry name" value="UAS"/>
</dbReference>
<dbReference type="InParanoid" id="A0A1X7V1T0"/>
<dbReference type="InterPro" id="IPR029071">
    <property type="entry name" value="Ubiquitin-like_domsf"/>
</dbReference>
<dbReference type="GO" id="GO:0043130">
    <property type="term" value="F:ubiquitin binding"/>
    <property type="evidence" value="ECO:0007669"/>
    <property type="project" value="TreeGrafter"/>
</dbReference>
<dbReference type="OrthoDB" id="1026733at2759"/>
<dbReference type="PANTHER" id="PTHR23322:SF1">
    <property type="entry name" value="FAS-ASSOCIATED FACTOR 2"/>
    <property type="match status" value="1"/>
</dbReference>
<dbReference type="SMART" id="SM00594">
    <property type="entry name" value="UAS"/>
    <property type="match status" value="1"/>
</dbReference>
<sequence length="454" mass="52586">MADEEENDRESILAHFQEVTGMTDSDQSRRLLETHNWNLESSVQDAIAIQETGQPVFTMPPMQPFPSPPPPAISSELRSRSRGGALGGVEDERVLRAGGSRTTGWWEWLMGWAFFPVRLIISTINELTQLILQLFLGNRLPGPAADPLRDVSEFIAQFQRDYNSNVPFMDSSYGDALEVAKKELKFLLVYLHSAGHEDTPTFCREVLASEEFHLFLIAKNILLFGVDVNSEEGARVSYILRESRYPFLSLIMLRGSRMTVVGRFEGYTALPSLIDRLNQLIMINEPELIVLRTEREQRTLDQQIRREQEEEYLKSLQADQEKARKREEEQQRAREKEERERMREMEEEKNRKQFLLEKEMRRNRLPPEPVSDSDAIHFVIRLPNSTRLERKFSPSDLLQSLYDLVYSHEDINERFVLVSNYPRQEVVCNEDGGPSLDALNLGKKCLLFVQYNTD</sequence>
<protein>
    <recommendedName>
        <fullName evidence="3">UBX domain-containing protein</fullName>
    </recommendedName>
</protein>
<dbReference type="InterPro" id="IPR050730">
    <property type="entry name" value="UBX_domain-protein"/>
</dbReference>
<dbReference type="AlphaFoldDB" id="A0A1X7V1T0"/>
<dbReference type="GO" id="GO:0036503">
    <property type="term" value="P:ERAD pathway"/>
    <property type="evidence" value="ECO:0007669"/>
    <property type="project" value="TreeGrafter"/>
</dbReference>
<dbReference type="CDD" id="cd14353">
    <property type="entry name" value="UBA_FAF"/>
    <property type="match status" value="1"/>
</dbReference>
<evidence type="ECO:0000256" key="2">
    <source>
        <dbReference type="SAM" id="MobiDB-lite"/>
    </source>
</evidence>
<feature type="region of interest" description="Disordered" evidence="2">
    <location>
        <begin position="315"/>
        <end position="345"/>
    </location>
</feature>
<evidence type="ECO:0000313" key="4">
    <source>
        <dbReference type="EnsemblMetazoa" id="Aqu2.1.33916_001"/>
    </source>
</evidence>
<reference evidence="5" key="1">
    <citation type="journal article" date="2010" name="Nature">
        <title>The Amphimedon queenslandica genome and the evolution of animal complexity.</title>
        <authorList>
            <person name="Srivastava M."/>
            <person name="Simakov O."/>
            <person name="Chapman J."/>
            <person name="Fahey B."/>
            <person name="Gauthier M.E."/>
            <person name="Mitros T."/>
            <person name="Richards G.S."/>
            <person name="Conaco C."/>
            <person name="Dacre M."/>
            <person name="Hellsten U."/>
            <person name="Larroux C."/>
            <person name="Putnam N.H."/>
            <person name="Stanke M."/>
            <person name="Adamska M."/>
            <person name="Darling A."/>
            <person name="Degnan S.M."/>
            <person name="Oakley T.H."/>
            <person name="Plachetzki D.C."/>
            <person name="Zhai Y."/>
            <person name="Adamski M."/>
            <person name="Calcino A."/>
            <person name="Cummins S.F."/>
            <person name="Goodstein D.M."/>
            <person name="Harris C."/>
            <person name="Jackson D.J."/>
            <person name="Leys S.P."/>
            <person name="Shu S."/>
            <person name="Woodcroft B.J."/>
            <person name="Vervoort M."/>
            <person name="Kosik K.S."/>
            <person name="Manning G."/>
            <person name="Degnan B.M."/>
            <person name="Rokhsar D.S."/>
        </authorList>
    </citation>
    <scope>NUCLEOTIDE SEQUENCE [LARGE SCALE GENOMIC DNA]</scope>
</reference>
<dbReference type="InterPro" id="IPR001012">
    <property type="entry name" value="UBX_dom"/>
</dbReference>
<organism evidence="4">
    <name type="scientific">Amphimedon queenslandica</name>
    <name type="common">Sponge</name>
    <dbReference type="NCBI Taxonomy" id="400682"/>
    <lineage>
        <taxon>Eukaryota</taxon>
        <taxon>Metazoa</taxon>
        <taxon>Porifera</taxon>
        <taxon>Demospongiae</taxon>
        <taxon>Heteroscleromorpha</taxon>
        <taxon>Haplosclerida</taxon>
        <taxon>Niphatidae</taxon>
        <taxon>Amphimedon</taxon>
    </lineage>
</organism>
<dbReference type="Proteomes" id="UP000007879">
    <property type="component" value="Unassembled WGS sequence"/>
</dbReference>
<dbReference type="Gene3D" id="1.10.8.10">
    <property type="entry name" value="DNA helicase RuvA subunit, C-terminal domain"/>
    <property type="match status" value="1"/>
</dbReference>
<reference evidence="4" key="2">
    <citation type="submission" date="2017-05" db="UniProtKB">
        <authorList>
            <consortium name="EnsemblMetazoa"/>
        </authorList>
    </citation>
    <scope>IDENTIFICATION</scope>
</reference>
<dbReference type="Gene3D" id="3.40.30.10">
    <property type="entry name" value="Glutaredoxin"/>
    <property type="match status" value="1"/>
</dbReference>
<dbReference type="PANTHER" id="PTHR23322">
    <property type="entry name" value="FAS-ASSOCIATED PROTEIN"/>
    <property type="match status" value="1"/>
</dbReference>
<dbReference type="PROSITE" id="PS50033">
    <property type="entry name" value="UBX"/>
    <property type="match status" value="1"/>
</dbReference>
<dbReference type="SUPFAM" id="SSF52833">
    <property type="entry name" value="Thioredoxin-like"/>
    <property type="match status" value="1"/>
</dbReference>
<keyword evidence="5" id="KW-1185">Reference proteome</keyword>
<proteinExistence type="predicted"/>